<dbReference type="EMBL" id="JBHTMU010000054">
    <property type="protein sequence ID" value="MFD1344530.1"/>
    <property type="molecule type" value="Genomic_DNA"/>
</dbReference>
<evidence type="ECO:0000256" key="6">
    <source>
        <dbReference type="ARBA" id="ARBA00023136"/>
    </source>
</evidence>
<feature type="transmembrane region" description="Helical" evidence="7">
    <location>
        <begin position="477"/>
        <end position="501"/>
    </location>
</feature>
<keyword evidence="6 7" id="KW-0472">Membrane</keyword>
<dbReference type="PANTHER" id="PTHR43652:SF2">
    <property type="entry name" value="BASIC AMINO ACID ANTIPORTER YFCC-RELATED"/>
    <property type="match status" value="1"/>
</dbReference>
<dbReference type="PROSITE" id="PS51202">
    <property type="entry name" value="RCK_C"/>
    <property type="match status" value="2"/>
</dbReference>
<accession>A0ABW3ZP42</accession>
<evidence type="ECO:0000313" key="9">
    <source>
        <dbReference type="EMBL" id="MFD1344530.1"/>
    </source>
</evidence>
<feature type="transmembrane region" description="Helical" evidence="7">
    <location>
        <begin position="64"/>
        <end position="86"/>
    </location>
</feature>
<dbReference type="Pfam" id="PF02080">
    <property type="entry name" value="TrkA_C"/>
    <property type="match status" value="2"/>
</dbReference>
<evidence type="ECO:0000259" key="8">
    <source>
        <dbReference type="PROSITE" id="PS51202"/>
    </source>
</evidence>
<feature type="transmembrane region" description="Helical" evidence="7">
    <location>
        <begin position="188"/>
        <end position="208"/>
    </location>
</feature>
<keyword evidence="3 7" id="KW-0812">Transmembrane</keyword>
<feature type="transmembrane region" description="Helical" evidence="7">
    <location>
        <begin position="35"/>
        <end position="52"/>
    </location>
</feature>
<keyword evidence="5 7" id="KW-1133">Transmembrane helix</keyword>
<dbReference type="PANTHER" id="PTHR43652">
    <property type="entry name" value="BASIC AMINO ACID ANTIPORTER YFCC-RELATED"/>
    <property type="match status" value="1"/>
</dbReference>
<evidence type="ECO:0000256" key="1">
    <source>
        <dbReference type="ARBA" id="ARBA00004141"/>
    </source>
</evidence>
<evidence type="ECO:0000256" key="4">
    <source>
        <dbReference type="ARBA" id="ARBA00022737"/>
    </source>
</evidence>
<feature type="domain" description="RCK C-terminal" evidence="8">
    <location>
        <begin position="215"/>
        <end position="299"/>
    </location>
</feature>
<evidence type="ECO:0000256" key="5">
    <source>
        <dbReference type="ARBA" id="ARBA00022989"/>
    </source>
</evidence>
<comment type="caution">
    <text evidence="9">The sequence shown here is derived from an EMBL/GenBank/DDBJ whole genome shotgun (WGS) entry which is preliminary data.</text>
</comment>
<sequence>MDVLQIGADAQAYVTLGVIGVMFALFISELYPTEVVAIGGVAVLLGLGLLPYDAALDVLANPAPWTIAAMFLVMGALVRTGALASVTTYAQAEAQKRPRVAMAGIMALVVVASAFMNNTPVVVVMLPIFVQLSKVIGVSPSKLLIPLSYAAILGGTLTLIGTSTNLLVDGVARSRGLEPFTIFEVTPLAIVLVIWGMLYLRLVGRWLLPERTSMAGMLSDRSRMKFFTEAVIPPDSDLIGREVLGVQLFKREGVRLVDVVRGDLSLRRNLEAVELQVGDRVVLRTQMTELLGLQRNKSLRRVDQVSSVETTTVEVLITPGCKMVGRSLGALRLRRRFGVYPLAVHRRNQNIGRQLDDLVVRVGDTLLLEGAPADIKRLADEMDLVDVSQPTARAYRRGHAPIALSALAGIVILSALGVAPILALSVIAVAVVLLTRCVDSDEAFSFIEGQLLALIFAMLAIGAALESSGAVELIVNALAPIVSQLHGVFIVWAIFLMTSILTEMVSNNAVAVVITPIAISLAQALGIDPRPLVVAVMVAASCSFATPIGYQTNTLVYGPGGYSFLDFCKVGIPLNLSVGVLSALLIPLIWPLQP</sequence>
<keyword evidence="4" id="KW-0677">Repeat</keyword>
<feature type="domain" description="RCK C-terminal" evidence="8">
    <location>
        <begin position="300"/>
        <end position="384"/>
    </location>
</feature>
<feature type="transmembrane region" description="Helical" evidence="7">
    <location>
        <begin position="12"/>
        <end position="28"/>
    </location>
</feature>
<comment type="subcellular location">
    <subcellularLocation>
        <location evidence="1">Membrane</location>
        <topology evidence="1">Multi-pass membrane protein</topology>
    </subcellularLocation>
</comment>
<keyword evidence="2" id="KW-0813">Transport</keyword>
<name>A0ABW3ZP42_9RHOB</name>
<dbReference type="InterPro" id="IPR036721">
    <property type="entry name" value="RCK_C_sf"/>
</dbReference>
<gene>
    <name evidence="9" type="ORF">ACFQ4E_19015</name>
</gene>
<protein>
    <submittedName>
        <fullName evidence="9">SLC13 family permease</fullName>
    </submittedName>
</protein>
<feature type="transmembrane region" description="Helical" evidence="7">
    <location>
        <begin position="149"/>
        <end position="168"/>
    </location>
</feature>
<organism evidence="9 10">
    <name type="scientific">Litorisediminicola beolgyonensis</name>
    <dbReference type="NCBI Taxonomy" id="1173614"/>
    <lineage>
        <taxon>Bacteria</taxon>
        <taxon>Pseudomonadati</taxon>
        <taxon>Pseudomonadota</taxon>
        <taxon>Alphaproteobacteria</taxon>
        <taxon>Rhodobacterales</taxon>
        <taxon>Paracoccaceae</taxon>
        <taxon>Litorisediminicola</taxon>
    </lineage>
</organism>
<reference evidence="10" key="1">
    <citation type="journal article" date="2019" name="Int. J. Syst. Evol. Microbiol.">
        <title>The Global Catalogue of Microorganisms (GCM) 10K type strain sequencing project: providing services to taxonomists for standard genome sequencing and annotation.</title>
        <authorList>
            <consortium name="The Broad Institute Genomics Platform"/>
            <consortium name="The Broad Institute Genome Sequencing Center for Infectious Disease"/>
            <person name="Wu L."/>
            <person name="Ma J."/>
        </authorList>
    </citation>
    <scope>NUCLEOTIDE SEQUENCE [LARGE SCALE GENOMIC DNA]</scope>
    <source>
        <strain evidence="10">CCUG 62953</strain>
    </source>
</reference>
<dbReference type="InterPro" id="IPR031312">
    <property type="entry name" value="Na/sul_symport_CS"/>
</dbReference>
<evidence type="ECO:0000313" key="10">
    <source>
        <dbReference type="Proteomes" id="UP001597135"/>
    </source>
</evidence>
<dbReference type="Gene3D" id="3.30.70.1450">
    <property type="entry name" value="Regulator of K+ conductance, C-terminal domain"/>
    <property type="match status" value="2"/>
</dbReference>
<dbReference type="Proteomes" id="UP001597135">
    <property type="component" value="Unassembled WGS sequence"/>
</dbReference>
<feature type="transmembrane region" description="Helical" evidence="7">
    <location>
        <begin position="570"/>
        <end position="590"/>
    </location>
</feature>
<feature type="transmembrane region" description="Helical" evidence="7">
    <location>
        <begin position="402"/>
        <end position="434"/>
    </location>
</feature>
<dbReference type="PROSITE" id="PS01271">
    <property type="entry name" value="NA_SULFATE"/>
    <property type="match status" value="1"/>
</dbReference>
<proteinExistence type="predicted"/>
<feature type="transmembrane region" description="Helical" evidence="7">
    <location>
        <begin position="446"/>
        <end position="465"/>
    </location>
</feature>
<dbReference type="InterPro" id="IPR006037">
    <property type="entry name" value="RCK_C"/>
</dbReference>
<dbReference type="SUPFAM" id="SSF116726">
    <property type="entry name" value="TrkA C-terminal domain-like"/>
    <property type="match status" value="2"/>
</dbReference>
<dbReference type="Pfam" id="PF03600">
    <property type="entry name" value="CitMHS"/>
    <property type="match status" value="1"/>
</dbReference>
<evidence type="ECO:0000256" key="2">
    <source>
        <dbReference type="ARBA" id="ARBA00022448"/>
    </source>
</evidence>
<dbReference type="RefSeq" id="WP_386806109.1">
    <property type="nucleotide sequence ID" value="NZ_JBHTMU010000054.1"/>
</dbReference>
<feature type="transmembrane region" description="Helical" evidence="7">
    <location>
        <begin position="507"/>
        <end position="525"/>
    </location>
</feature>
<dbReference type="InterPro" id="IPR051679">
    <property type="entry name" value="DASS-Related_Transporters"/>
</dbReference>
<keyword evidence="10" id="KW-1185">Reference proteome</keyword>
<dbReference type="InterPro" id="IPR004680">
    <property type="entry name" value="Cit_transptr-like_dom"/>
</dbReference>
<evidence type="ECO:0000256" key="7">
    <source>
        <dbReference type="SAM" id="Phobius"/>
    </source>
</evidence>
<evidence type="ECO:0000256" key="3">
    <source>
        <dbReference type="ARBA" id="ARBA00022692"/>
    </source>
</evidence>